<accession>A0ACC2ZUI7</accession>
<sequence>MNDQDMDDENLPIPTEACMVLVLGETGAGKSYFIKKLTENPSVIVGHGLESCTQHSQAFETQIGGTNLLLIDTPGFNDSVRSDAQVVMEIATSLAVQAAMGVRLLGIIYVFDISGTRMTNSLKRELEILRLIAGPRNYQHILLVTTKWGDVSQKRAFEIRQYSLEAEYWDDLIQGKAGVHQFDGTAQSARSIVAQLNFKDTATLDLQKEMAKNIPFLQTKVGSFTTQSRIETQRRLDDALGVPNVNIASNDTLRHRYANSRSASSTVVELETSLQRSKSDKLKMNVLLDDQVKQWIQEAVKEEKQKTKKKPTATKAVNWVLGAAVKFFSKFDKDADQYVVVQR</sequence>
<evidence type="ECO:0000313" key="1">
    <source>
        <dbReference type="EMBL" id="KAJ9651287.1"/>
    </source>
</evidence>
<dbReference type="Proteomes" id="UP001172386">
    <property type="component" value="Unassembled WGS sequence"/>
</dbReference>
<evidence type="ECO:0000313" key="2">
    <source>
        <dbReference type="Proteomes" id="UP001172386"/>
    </source>
</evidence>
<reference evidence="1" key="1">
    <citation type="submission" date="2022-10" db="EMBL/GenBank/DDBJ databases">
        <title>Culturing micro-colonial fungi from biological soil crusts in the Mojave desert and describing Neophaeococcomyces mojavensis, and introducing the new genera and species Taxawa tesnikishii.</title>
        <authorList>
            <person name="Kurbessoian T."/>
            <person name="Stajich J.E."/>
        </authorList>
    </citation>
    <scope>NUCLEOTIDE SEQUENCE</scope>
    <source>
        <strain evidence="1">JES_112</strain>
    </source>
</reference>
<protein>
    <submittedName>
        <fullName evidence="1">Uncharacterized protein</fullName>
    </submittedName>
</protein>
<proteinExistence type="predicted"/>
<name>A0ACC2ZUI7_9EURO</name>
<keyword evidence="2" id="KW-1185">Reference proteome</keyword>
<gene>
    <name evidence="1" type="ORF">H2198_009441</name>
</gene>
<organism evidence="1 2">
    <name type="scientific">Neophaeococcomyces mojaviensis</name>
    <dbReference type="NCBI Taxonomy" id="3383035"/>
    <lineage>
        <taxon>Eukaryota</taxon>
        <taxon>Fungi</taxon>
        <taxon>Dikarya</taxon>
        <taxon>Ascomycota</taxon>
        <taxon>Pezizomycotina</taxon>
        <taxon>Eurotiomycetes</taxon>
        <taxon>Chaetothyriomycetidae</taxon>
        <taxon>Chaetothyriales</taxon>
        <taxon>Chaetothyriales incertae sedis</taxon>
        <taxon>Neophaeococcomyces</taxon>
    </lineage>
</organism>
<dbReference type="EMBL" id="JAPDRQ010000267">
    <property type="protein sequence ID" value="KAJ9651287.1"/>
    <property type="molecule type" value="Genomic_DNA"/>
</dbReference>
<comment type="caution">
    <text evidence="1">The sequence shown here is derived from an EMBL/GenBank/DDBJ whole genome shotgun (WGS) entry which is preliminary data.</text>
</comment>